<dbReference type="AlphaFoldDB" id="A0A1M6AC50"/>
<keyword evidence="5" id="KW-0175">Coiled coil</keyword>
<feature type="transmembrane region" description="Helical" evidence="6">
    <location>
        <begin position="81"/>
        <end position="100"/>
    </location>
</feature>
<dbReference type="Proteomes" id="UP000184052">
    <property type="component" value="Unassembled WGS sequence"/>
</dbReference>
<evidence type="ECO:0000256" key="6">
    <source>
        <dbReference type="SAM" id="Phobius"/>
    </source>
</evidence>
<dbReference type="RefSeq" id="WP_175548484.1">
    <property type="nucleotide sequence ID" value="NZ_FQZL01000004.1"/>
</dbReference>
<keyword evidence="4 6" id="KW-0472">Membrane</keyword>
<keyword evidence="2 6" id="KW-0812">Transmembrane</keyword>
<keyword evidence="9" id="KW-1185">Reference proteome</keyword>
<gene>
    <name evidence="8" type="ORF">SAMN02745751_00057</name>
</gene>
<dbReference type="STRING" id="1121476.SAMN02745751_00057"/>
<dbReference type="GO" id="GO:0012505">
    <property type="term" value="C:endomembrane system"/>
    <property type="evidence" value="ECO:0007669"/>
    <property type="project" value="UniProtKB-SubCell"/>
</dbReference>
<keyword evidence="3 6" id="KW-1133">Transmembrane helix</keyword>
<evidence type="ECO:0000313" key="8">
    <source>
        <dbReference type="EMBL" id="SHI33743.1"/>
    </source>
</evidence>
<feature type="domain" description="DUF1232" evidence="7">
    <location>
        <begin position="86"/>
        <end position="121"/>
    </location>
</feature>
<evidence type="ECO:0000256" key="1">
    <source>
        <dbReference type="ARBA" id="ARBA00004127"/>
    </source>
</evidence>
<dbReference type="InterPro" id="IPR010652">
    <property type="entry name" value="DUF1232"/>
</dbReference>
<protein>
    <submittedName>
        <fullName evidence="8">Uncharacterized membrane protein YkvA, DUF1232 family</fullName>
    </submittedName>
</protein>
<feature type="coiled-coil region" evidence="5">
    <location>
        <begin position="24"/>
        <end position="54"/>
    </location>
</feature>
<evidence type="ECO:0000256" key="2">
    <source>
        <dbReference type="ARBA" id="ARBA00022692"/>
    </source>
</evidence>
<name>A0A1M6AC50_9FIRM</name>
<evidence type="ECO:0000259" key="7">
    <source>
        <dbReference type="Pfam" id="PF06803"/>
    </source>
</evidence>
<evidence type="ECO:0000256" key="3">
    <source>
        <dbReference type="ARBA" id="ARBA00022989"/>
    </source>
</evidence>
<evidence type="ECO:0000256" key="4">
    <source>
        <dbReference type="ARBA" id="ARBA00023136"/>
    </source>
</evidence>
<reference evidence="8 9" key="1">
    <citation type="submission" date="2016-11" db="EMBL/GenBank/DDBJ databases">
        <authorList>
            <person name="Jaros S."/>
            <person name="Januszkiewicz K."/>
            <person name="Wedrychowicz H."/>
        </authorList>
    </citation>
    <scope>NUCLEOTIDE SEQUENCE [LARGE SCALE GENOMIC DNA]</scope>
    <source>
        <strain evidence="8 9">DSM 17477</strain>
    </source>
</reference>
<dbReference type="Pfam" id="PF06803">
    <property type="entry name" value="DUF1232"/>
    <property type="match status" value="1"/>
</dbReference>
<comment type="subcellular location">
    <subcellularLocation>
        <location evidence="1">Endomembrane system</location>
        <topology evidence="1">Multi-pass membrane protein</topology>
    </subcellularLocation>
</comment>
<proteinExistence type="predicted"/>
<evidence type="ECO:0000256" key="5">
    <source>
        <dbReference type="SAM" id="Coils"/>
    </source>
</evidence>
<accession>A0A1M6AC50</accession>
<evidence type="ECO:0000313" key="9">
    <source>
        <dbReference type="Proteomes" id="UP000184052"/>
    </source>
</evidence>
<sequence length="151" mass="17796">MIDKKSIEKNAIERFSREQDDKWKKEAESLLEDQKKMEKMLKRAEKKLDERKKGPLRKLFDSINYMILMINDYASGEYREIPYGSIIMATAAVIYFVMPFDFVPDFIAGLGFIDDLAIITLVLKQVEADLEKYKDWREKRKSSALEQIEQT</sequence>
<organism evidence="8 9">
    <name type="scientific">Dethiosulfatibacter aminovorans DSM 17477</name>
    <dbReference type="NCBI Taxonomy" id="1121476"/>
    <lineage>
        <taxon>Bacteria</taxon>
        <taxon>Bacillati</taxon>
        <taxon>Bacillota</taxon>
        <taxon>Tissierellia</taxon>
        <taxon>Dethiosulfatibacter</taxon>
    </lineage>
</organism>
<dbReference type="EMBL" id="FQZL01000004">
    <property type="protein sequence ID" value="SHI33743.1"/>
    <property type="molecule type" value="Genomic_DNA"/>
</dbReference>